<dbReference type="Gene3D" id="3.50.50.60">
    <property type="entry name" value="FAD/NAD(P)-binding domain"/>
    <property type="match status" value="1"/>
</dbReference>
<proteinExistence type="predicted"/>
<dbReference type="EMBL" id="ML978713">
    <property type="protein sequence ID" value="KAF2090025.1"/>
    <property type="molecule type" value="Genomic_DNA"/>
</dbReference>
<keyword evidence="5" id="KW-1185">Reference proteome</keyword>
<protein>
    <submittedName>
        <fullName evidence="4">Amine oxidase-like protein</fullName>
    </submittedName>
</protein>
<comment type="caution">
    <text evidence="4">The sequence shown here is derived from an EMBL/GenBank/DDBJ whole genome shotgun (WGS) entry which is preliminary data.</text>
</comment>
<evidence type="ECO:0000313" key="5">
    <source>
        <dbReference type="Proteomes" id="UP000799776"/>
    </source>
</evidence>
<dbReference type="PANTHER" id="PTHR42923:SF17">
    <property type="entry name" value="AMINE OXIDASE DOMAIN-CONTAINING PROTEIN"/>
    <property type="match status" value="1"/>
</dbReference>
<dbReference type="InterPro" id="IPR036188">
    <property type="entry name" value="FAD/NAD-bd_sf"/>
</dbReference>
<gene>
    <name evidence="4" type="ORF">K490DRAFT_62899</name>
</gene>
<dbReference type="OrthoDB" id="5977668at2759"/>
<dbReference type="Gene3D" id="1.10.405.20">
    <property type="match status" value="1"/>
</dbReference>
<keyword evidence="2" id="KW-0812">Transmembrane</keyword>
<name>A0A9P4LYL6_9PEZI</name>
<reference evidence="4" key="1">
    <citation type="journal article" date="2020" name="Stud. Mycol.">
        <title>101 Dothideomycetes genomes: a test case for predicting lifestyles and emergence of pathogens.</title>
        <authorList>
            <person name="Haridas S."/>
            <person name="Albert R."/>
            <person name="Binder M."/>
            <person name="Bloem J."/>
            <person name="Labutti K."/>
            <person name="Salamov A."/>
            <person name="Andreopoulos B."/>
            <person name="Baker S."/>
            <person name="Barry K."/>
            <person name="Bills G."/>
            <person name="Bluhm B."/>
            <person name="Cannon C."/>
            <person name="Castanera R."/>
            <person name="Culley D."/>
            <person name="Daum C."/>
            <person name="Ezra D."/>
            <person name="Gonzalez J."/>
            <person name="Henrissat B."/>
            <person name="Kuo A."/>
            <person name="Liang C."/>
            <person name="Lipzen A."/>
            <person name="Lutzoni F."/>
            <person name="Magnuson J."/>
            <person name="Mondo S."/>
            <person name="Nolan M."/>
            <person name="Ohm R."/>
            <person name="Pangilinan J."/>
            <person name="Park H.-J."/>
            <person name="Ramirez L."/>
            <person name="Alfaro M."/>
            <person name="Sun H."/>
            <person name="Tritt A."/>
            <person name="Yoshinaga Y."/>
            <person name="Zwiers L.-H."/>
            <person name="Turgeon B."/>
            <person name="Goodwin S."/>
            <person name="Spatafora J."/>
            <person name="Crous P."/>
            <person name="Grigoriev I."/>
        </authorList>
    </citation>
    <scope>NUCLEOTIDE SEQUENCE</scope>
    <source>
        <strain evidence="4">CBS 121410</strain>
    </source>
</reference>
<evidence type="ECO:0000256" key="1">
    <source>
        <dbReference type="SAM" id="MobiDB-lite"/>
    </source>
</evidence>
<keyword evidence="2" id="KW-0472">Membrane</keyword>
<dbReference type="InterPro" id="IPR002937">
    <property type="entry name" value="Amino_oxidase"/>
</dbReference>
<feature type="region of interest" description="Disordered" evidence="1">
    <location>
        <begin position="329"/>
        <end position="353"/>
    </location>
</feature>
<dbReference type="AlphaFoldDB" id="A0A9P4LYL6"/>
<dbReference type="PANTHER" id="PTHR42923">
    <property type="entry name" value="PROTOPORPHYRINOGEN OXIDASE"/>
    <property type="match status" value="1"/>
</dbReference>
<organism evidence="4 5">
    <name type="scientific">Saccharata proteae CBS 121410</name>
    <dbReference type="NCBI Taxonomy" id="1314787"/>
    <lineage>
        <taxon>Eukaryota</taxon>
        <taxon>Fungi</taxon>
        <taxon>Dikarya</taxon>
        <taxon>Ascomycota</taxon>
        <taxon>Pezizomycotina</taxon>
        <taxon>Dothideomycetes</taxon>
        <taxon>Dothideomycetes incertae sedis</taxon>
        <taxon>Botryosphaeriales</taxon>
        <taxon>Saccharataceae</taxon>
        <taxon>Saccharata</taxon>
    </lineage>
</organism>
<evidence type="ECO:0000259" key="3">
    <source>
        <dbReference type="Pfam" id="PF01593"/>
    </source>
</evidence>
<evidence type="ECO:0000313" key="4">
    <source>
        <dbReference type="EMBL" id="KAF2090025.1"/>
    </source>
</evidence>
<keyword evidence="2" id="KW-1133">Transmembrane helix</keyword>
<evidence type="ECO:0000256" key="2">
    <source>
        <dbReference type="SAM" id="Phobius"/>
    </source>
</evidence>
<dbReference type="SUPFAM" id="SSF51905">
    <property type="entry name" value="FAD/NAD(P)-binding domain"/>
    <property type="match status" value="1"/>
</dbReference>
<feature type="transmembrane region" description="Helical" evidence="2">
    <location>
        <begin position="478"/>
        <end position="502"/>
    </location>
</feature>
<dbReference type="InterPro" id="IPR050464">
    <property type="entry name" value="Zeta_carotene_desat/Oxidored"/>
</dbReference>
<dbReference type="FunFam" id="1.10.405.20:FF:000001">
    <property type="entry name" value="Amine oxidase"/>
    <property type="match status" value="1"/>
</dbReference>
<accession>A0A9P4LYL6</accession>
<dbReference type="Pfam" id="PF01593">
    <property type="entry name" value="Amino_oxidase"/>
    <property type="match status" value="1"/>
</dbReference>
<dbReference type="Proteomes" id="UP000799776">
    <property type="component" value="Unassembled WGS sequence"/>
</dbReference>
<feature type="domain" description="Amine oxidase" evidence="3">
    <location>
        <begin position="14"/>
        <end position="275"/>
    </location>
</feature>
<dbReference type="Gene3D" id="3.30.70.1990">
    <property type="match status" value="1"/>
</dbReference>
<sequence length="516" mass="57558">MEKKRIAIVGSGVSGLGALYALRNTPHEVHLYEAADRLGGHTNTQPFTYYGRKTMVDTGFIVLNTATYPNFIAFLKELNVETVETEMTFGVSRDQGAFEWAGTSLDSIFAQRSNLLRPPFWRMIFDIVRFNQFALDLLSEKFQANLDLSIGEYLDQEGYSAAFRDDYLIPMTACVWSTGADKCALEFPAVTLVRFLWNHHLLNTIATRPPWLTVKNGAHSYIRTVMQSFPQEHVHLSSPVEDLQNTRDGKVVLALCHGQEEVFDDVILACHGDQAMNIISSSATDIERDIMTAFKTTPNTVYLHSDLSLMPRRPLAWSAWNYLTASSLPTSLSHKPSESKKPSDPATTSGSPSGALSKVALTYNMNFLQHIPTPSFSHVLVTMNPPHPPSPSATQAVIEYTHPLYNADAVRAQNRLHEIQGRRGVWYAGAWTGYGFHEDGFASGIKVAVEGLGGDVPWDRVDAKFMRGKVPALGIRDYLVRAFIMAITVANWLLTCLSRLAVGVQFDREKRRLKVQ</sequence>
<dbReference type="GO" id="GO:0016491">
    <property type="term" value="F:oxidoreductase activity"/>
    <property type="evidence" value="ECO:0007669"/>
    <property type="project" value="InterPro"/>
</dbReference>